<dbReference type="UniPathway" id="UPA00282"/>
<evidence type="ECO:0000256" key="5">
    <source>
        <dbReference type="ARBA" id="ARBA00023315"/>
    </source>
</evidence>
<dbReference type="InterPro" id="IPR045034">
    <property type="entry name" value="O-acyltransferase_WSD1-like"/>
</dbReference>
<organism evidence="8 9">
    <name type="scientific">Beta vulgaris subsp. vulgaris</name>
    <name type="common">Beet</name>
    <dbReference type="NCBI Taxonomy" id="3555"/>
    <lineage>
        <taxon>Eukaryota</taxon>
        <taxon>Viridiplantae</taxon>
        <taxon>Streptophyta</taxon>
        <taxon>Embryophyta</taxon>
        <taxon>Tracheophyta</taxon>
        <taxon>Spermatophyta</taxon>
        <taxon>Magnoliopsida</taxon>
        <taxon>eudicotyledons</taxon>
        <taxon>Gunneridae</taxon>
        <taxon>Pentapetalae</taxon>
        <taxon>Caryophyllales</taxon>
        <taxon>Chenopodiaceae</taxon>
        <taxon>Betoideae</taxon>
        <taxon>Beta</taxon>
    </lineage>
</organism>
<reference evidence="8 9" key="1">
    <citation type="journal article" date="2014" name="Nature">
        <title>The genome of the recently domesticated crop plant sugar beet (Beta vulgaris).</title>
        <authorList>
            <person name="Dohm J.C."/>
            <person name="Minoche A.E."/>
            <person name="Holtgrawe D."/>
            <person name="Capella-Gutierrez S."/>
            <person name="Zakrzewski F."/>
            <person name="Tafer H."/>
            <person name="Rupp O."/>
            <person name="Sorensen T.R."/>
            <person name="Stracke R."/>
            <person name="Reinhardt R."/>
            <person name="Goesmann A."/>
            <person name="Kraft T."/>
            <person name="Schulz B."/>
            <person name="Stadler P.F."/>
            <person name="Schmidt T."/>
            <person name="Gabaldon T."/>
            <person name="Lehrach H."/>
            <person name="Weisshaar B."/>
            <person name="Himmelbauer H."/>
        </authorList>
    </citation>
    <scope>NUCLEOTIDE SEQUENCE [LARGE SCALE GENOMIC DNA]</scope>
    <source>
        <tissue evidence="8">Taproot</tissue>
    </source>
</reference>
<dbReference type="GO" id="GO:0019432">
    <property type="term" value="P:triglyceride biosynthetic process"/>
    <property type="evidence" value="ECO:0007669"/>
    <property type="project" value="UniProtKB-UniPathway"/>
</dbReference>
<evidence type="ECO:0000256" key="1">
    <source>
        <dbReference type="ARBA" id="ARBA00004771"/>
    </source>
</evidence>
<evidence type="ECO:0000256" key="6">
    <source>
        <dbReference type="ARBA" id="ARBA00048109"/>
    </source>
</evidence>
<keyword evidence="4" id="KW-0808">Transferase</keyword>
<dbReference type="OrthoDB" id="619536at2759"/>
<name>A0A0J8B9K7_BETVV</name>
<dbReference type="Proteomes" id="UP000035740">
    <property type="component" value="Unassembled WGS sequence"/>
</dbReference>
<comment type="catalytic activity">
    <reaction evidence="6">
        <text>an acyl-CoA + a 1,2-diacyl-sn-glycerol = a triacyl-sn-glycerol + CoA</text>
        <dbReference type="Rhea" id="RHEA:10868"/>
        <dbReference type="ChEBI" id="CHEBI:17815"/>
        <dbReference type="ChEBI" id="CHEBI:57287"/>
        <dbReference type="ChEBI" id="CHEBI:58342"/>
        <dbReference type="ChEBI" id="CHEBI:64615"/>
        <dbReference type="EC" id="2.3.1.20"/>
    </reaction>
</comment>
<dbReference type="GO" id="GO:0004144">
    <property type="term" value="F:diacylglycerol O-acyltransferase activity"/>
    <property type="evidence" value="ECO:0007669"/>
    <property type="project" value="UniProtKB-EC"/>
</dbReference>
<protein>
    <recommendedName>
        <fullName evidence="3">diacylglycerol O-acyltransferase</fullName>
        <ecNumber evidence="3">2.3.1.20</ecNumber>
    </recommendedName>
</protein>
<keyword evidence="9" id="KW-1185">Reference proteome</keyword>
<dbReference type="Gramene" id="KMS96517">
    <property type="protein sequence ID" value="KMS96517"/>
    <property type="gene ID" value="BVRB_9g224560"/>
</dbReference>
<gene>
    <name evidence="8" type="ORF">BVRB_9g224560</name>
</gene>
<evidence type="ECO:0000256" key="4">
    <source>
        <dbReference type="ARBA" id="ARBA00022679"/>
    </source>
</evidence>
<dbReference type="EMBL" id="KQ090376">
    <property type="protein sequence ID" value="KMS96517.1"/>
    <property type="molecule type" value="Genomic_DNA"/>
</dbReference>
<dbReference type="PANTHER" id="PTHR31650">
    <property type="entry name" value="O-ACYLTRANSFERASE (WSD1-LIKE) FAMILY PROTEIN"/>
    <property type="match status" value="1"/>
</dbReference>
<comment type="pathway">
    <text evidence="1">Glycerolipid metabolism; triacylglycerol biosynthesis.</text>
</comment>
<accession>A0A0J8B9K7</accession>
<evidence type="ECO:0000313" key="8">
    <source>
        <dbReference type="EMBL" id="KMS96517.1"/>
    </source>
</evidence>
<evidence type="ECO:0000313" key="9">
    <source>
        <dbReference type="Proteomes" id="UP000035740"/>
    </source>
</evidence>
<evidence type="ECO:0000256" key="2">
    <source>
        <dbReference type="ARBA" id="ARBA00005189"/>
    </source>
</evidence>
<dbReference type="GO" id="GO:0005886">
    <property type="term" value="C:plasma membrane"/>
    <property type="evidence" value="ECO:0007669"/>
    <property type="project" value="TreeGrafter"/>
</dbReference>
<keyword evidence="5" id="KW-0012">Acyltransferase</keyword>
<dbReference type="Pfam" id="PF03007">
    <property type="entry name" value="WS_DGAT_cat"/>
    <property type="match status" value="1"/>
</dbReference>
<dbReference type="InterPro" id="IPR004255">
    <property type="entry name" value="O-acyltransferase_WSD1_N"/>
</dbReference>
<dbReference type="EC" id="2.3.1.20" evidence="3"/>
<evidence type="ECO:0000259" key="7">
    <source>
        <dbReference type="Pfam" id="PF03007"/>
    </source>
</evidence>
<dbReference type="AlphaFoldDB" id="A0A0J8B9K7"/>
<evidence type="ECO:0000256" key="3">
    <source>
        <dbReference type="ARBA" id="ARBA00013244"/>
    </source>
</evidence>
<proteinExistence type="predicted"/>
<sequence length="286" mass="32413">MQSSRDEPVSPAGRLFLQSKTELIINCSIGFKNPLEPEAMKTYVANSLFMKHPRFCSLLVVDAKGREFWRKTKINIDNHVIIHPKNPSLECESEEECEDKINAILADYAVSSPLSMEKPLWELHIISELKCMIFRFHHAMGDGISLMSLFLATCKRLCDGKDAVSDVNVSENKKGEIKKRKGKGNPFIGILKVIWWTILSVMEVIGRSLWVRDKKTAISGGDGVELWPRMVATAKFTLEDMKTVKRTIPHATINDVLFGVISFGFSKYLESRSSQGTNYELQTTYY</sequence>
<comment type="pathway">
    <text evidence="2">Lipid metabolism.</text>
</comment>
<feature type="domain" description="O-acyltransferase WSD1-like N-terminal" evidence="7">
    <location>
        <begin position="109"/>
        <end position="256"/>
    </location>
</feature>
<dbReference type="PANTHER" id="PTHR31650:SF41">
    <property type="entry name" value="O-ACYLTRANSFERASE WSD1-LIKE ISOFORM X1"/>
    <property type="match status" value="1"/>
</dbReference>